<gene>
    <name evidence="2" type="ORF">A9F13_03g02453</name>
</gene>
<name>A0AA91Q2V4_CLALS</name>
<dbReference type="AlphaFoldDB" id="A0AA91Q2V4"/>
<reference evidence="2 3" key="1">
    <citation type="submission" date="2017-04" db="EMBL/GenBank/DDBJ databases">
        <title>Draft genome of the yeast Clavispora lusitaniae type strain CBS 6936.</title>
        <authorList>
            <person name="Durrens P."/>
            <person name="Klopp C."/>
            <person name="Biteau N."/>
            <person name="Fitton-Ouhabi V."/>
            <person name="Dementhon K."/>
            <person name="Accoceberry I."/>
            <person name="Sherman D.J."/>
            <person name="Noel T."/>
        </authorList>
    </citation>
    <scope>NUCLEOTIDE SEQUENCE [LARGE SCALE GENOMIC DNA]</scope>
    <source>
        <strain evidence="2 3">CBS 6936</strain>
    </source>
</reference>
<evidence type="ECO:0000313" key="3">
    <source>
        <dbReference type="Proteomes" id="UP000195602"/>
    </source>
</evidence>
<feature type="region of interest" description="Disordered" evidence="1">
    <location>
        <begin position="74"/>
        <end position="105"/>
    </location>
</feature>
<evidence type="ECO:0008006" key="4">
    <source>
        <dbReference type="Google" id="ProtNLM"/>
    </source>
</evidence>
<comment type="caution">
    <text evidence="2">The sequence shown here is derived from an EMBL/GenBank/DDBJ whole genome shotgun (WGS) entry which is preliminary data.</text>
</comment>
<evidence type="ECO:0000256" key="1">
    <source>
        <dbReference type="SAM" id="MobiDB-lite"/>
    </source>
</evidence>
<sequence>MVGFPQIPKIRGDTDDDASIHLHSHVGPAKPIRKRNYDQQIMAILNRKPQNASEDESESEEEILNDHFRKFTSEQKGHVFESEDEDTQVEEERESRLRPKQKQPSINRNNVVPAKKTAVISLYDPKVLGFILGGLVILLLWPFQPQNRISPEPQDLTGVNARIGKAEERISALDDLSKALASQIDAAQAKQDAFINVYSQGLESVEKQLSSLQNSVSGSSEKLISIGKEVSAYKSKVDNMELVKENPEELQARLDDLSKRLSRLSQLHNDIEGFKQSIIDSLVEKLPEHVPVFFKDNKIHYLPEFQKFLYAFIEKHGSETFHLNWDQFLRENNSSMQKYIHEVLKSPSVKLLTREDFEKSLNDRLSQQSAAFNSKLNKLIDSVDLTSNFTSFETLKKANDVMLENLVETVTKRSIKVNYAKYGLGSRILGYLTSTGLDSYREKSIARMIFLGWYDYLTSNGLRSPQNLKYNANNILVDNGDYWRCEKQKCSVGVRLSTPIIVTDLVFKNPLFSKPSKLHLPTKVSIYIKPRRKQQVSDLKEYLIKFRPDFLAPPKNKYLAKFFKIQEVQLSGQSSSEYIKLPVSIINLKILTRDLYLEIESNEGSTGLCNVKVYGIEEFYSLKYADEFETFFEKAQQQEKKHEEFPVYDSLRVLGDDDYVYS</sequence>
<dbReference type="EMBL" id="LYUB02000003">
    <property type="protein sequence ID" value="OVF10102.1"/>
    <property type="molecule type" value="Genomic_DNA"/>
</dbReference>
<feature type="region of interest" description="Disordered" evidence="1">
    <location>
        <begin position="1"/>
        <end position="33"/>
    </location>
</feature>
<dbReference type="Proteomes" id="UP000195602">
    <property type="component" value="Unassembled WGS sequence"/>
</dbReference>
<protein>
    <recommendedName>
        <fullName evidence="4">SUN domain-containing protein</fullName>
    </recommendedName>
</protein>
<evidence type="ECO:0000313" key="2">
    <source>
        <dbReference type="EMBL" id="OVF10102.1"/>
    </source>
</evidence>
<dbReference type="Gene3D" id="1.10.287.1490">
    <property type="match status" value="1"/>
</dbReference>
<accession>A0AA91Q2V4</accession>
<feature type="compositionally biased region" description="Acidic residues" evidence="1">
    <location>
        <begin position="82"/>
        <end position="92"/>
    </location>
</feature>
<dbReference type="Gene3D" id="2.60.120.260">
    <property type="entry name" value="Galactose-binding domain-like"/>
    <property type="match status" value="1"/>
</dbReference>
<organism evidence="2 3">
    <name type="scientific">Clavispora lusitaniae</name>
    <name type="common">Candida lusitaniae</name>
    <dbReference type="NCBI Taxonomy" id="36911"/>
    <lineage>
        <taxon>Eukaryota</taxon>
        <taxon>Fungi</taxon>
        <taxon>Dikarya</taxon>
        <taxon>Ascomycota</taxon>
        <taxon>Saccharomycotina</taxon>
        <taxon>Pichiomycetes</taxon>
        <taxon>Metschnikowiaceae</taxon>
        <taxon>Clavispora</taxon>
    </lineage>
</organism>
<dbReference type="KEGG" id="clus:A9F13_03g02453"/>
<proteinExistence type="predicted"/>